<dbReference type="AlphaFoldDB" id="A0A839SUR6"/>
<organism evidence="2 3">
    <name type="scientific">Limibacillus halophilus</name>
    <dbReference type="NCBI Taxonomy" id="1579333"/>
    <lineage>
        <taxon>Bacteria</taxon>
        <taxon>Pseudomonadati</taxon>
        <taxon>Pseudomonadota</taxon>
        <taxon>Alphaproteobacteria</taxon>
        <taxon>Rhodospirillales</taxon>
        <taxon>Rhodovibrionaceae</taxon>
        <taxon>Limibacillus</taxon>
    </lineage>
</organism>
<accession>A0A839SUR6</accession>
<name>A0A839SUR6_9PROT</name>
<gene>
    <name evidence="2" type="ORF">FHR98_002865</name>
</gene>
<sequence>MSETERDPALPPLPPATDQPRIFLAVVDESAEMNLALYYACLRARRTGGRVALLQVIEPGEFQHWMSVGNLMRDEARQEAEKRLQRWAGEVQKLTNQMPILYLRDGNRRDELLALLDEDPSISILVLAASTSGSGPGPLVSALTGKFLSRLRVPLTLVPDNLTEEELASIT</sequence>
<evidence type="ECO:0000259" key="1">
    <source>
        <dbReference type="Pfam" id="PF00582"/>
    </source>
</evidence>
<evidence type="ECO:0000313" key="2">
    <source>
        <dbReference type="EMBL" id="MBB3066557.1"/>
    </source>
</evidence>
<dbReference type="SUPFAM" id="SSF52402">
    <property type="entry name" value="Adenine nucleotide alpha hydrolases-like"/>
    <property type="match status" value="1"/>
</dbReference>
<evidence type="ECO:0000313" key="3">
    <source>
        <dbReference type="Proteomes" id="UP000581135"/>
    </source>
</evidence>
<dbReference type="Gene3D" id="3.40.50.620">
    <property type="entry name" value="HUPs"/>
    <property type="match status" value="1"/>
</dbReference>
<dbReference type="InterPro" id="IPR006016">
    <property type="entry name" value="UspA"/>
</dbReference>
<dbReference type="RefSeq" id="WP_183417389.1">
    <property type="nucleotide sequence ID" value="NZ_JACHXA010000009.1"/>
</dbReference>
<proteinExistence type="predicted"/>
<dbReference type="InterPro" id="IPR014729">
    <property type="entry name" value="Rossmann-like_a/b/a_fold"/>
</dbReference>
<reference evidence="2 3" key="1">
    <citation type="submission" date="2020-08" db="EMBL/GenBank/DDBJ databases">
        <title>Genomic Encyclopedia of Type Strains, Phase III (KMG-III): the genomes of soil and plant-associated and newly described type strains.</title>
        <authorList>
            <person name="Whitman W."/>
        </authorList>
    </citation>
    <scope>NUCLEOTIDE SEQUENCE [LARGE SCALE GENOMIC DNA]</scope>
    <source>
        <strain evidence="2 3">CECT 8803</strain>
    </source>
</reference>
<keyword evidence="3" id="KW-1185">Reference proteome</keyword>
<protein>
    <recommendedName>
        <fullName evidence="1">UspA domain-containing protein</fullName>
    </recommendedName>
</protein>
<dbReference type="Pfam" id="PF00582">
    <property type="entry name" value="Usp"/>
    <property type="match status" value="1"/>
</dbReference>
<dbReference type="CDD" id="cd00293">
    <property type="entry name" value="USP-like"/>
    <property type="match status" value="1"/>
</dbReference>
<dbReference type="Proteomes" id="UP000581135">
    <property type="component" value="Unassembled WGS sequence"/>
</dbReference>
<dbReference type="EMBL" id="JACHXA010000009">
    <property type="protein sequence ID" value="MBB3066557.1"/>
    <property type="molecule type" value="Genomic_DNA"/>
</dbReference>
<comment type="caution">
    <text evidence="2">The sequence shown here is derived from an EMBL/GenBank/DDBJ whole genome shotgun (WGS) entry which is preliminary data.</text>
</comment>
<feature type="domain" description="UspA" evidence="1">
    <location>
        <begin position="22"/>
        <end position="159"/>
    </location>
</feature>